<evidence type="ECO:0000313" key="2">
    <source>
        <dbReference type="EMBL" id="RRT81669.1"/>
    </source>
</evidence>
<reference evidence="2 3" key="1">
    <citation type="journal article" date="2014" name="Agronomy (Basel)">
        <title>A Draft Genome Sequence for Ensete ventricosum, the Drought-Tolerant Tree Against Hunger.</title>
        <authorList>
            <person name="Harrison J."/>
            <person name="Moore K.A."/>
            <person name="Paszkiewicz K."/>
            <person name="Jones T."/>
            <person name="Grant M."/>
            <person name="Ambacheew D."/>
            <person name="Muzemil S."/>
            <person name="Studholme D.J."/>
        </authorList>
    </citation>
    <scope>NUCLEOTIDE SEQUENCE [LARGE SCALE GENOMIC DNA]</scope>
</reference>
<evidence type="ECO:0000313" key="3">
    <source>
        <dbReference type="Proteomes" id="UP000287651"/>
    </source>
</evidence>
<evidence type="ECO:0000256" key="1">
    <source>
        <dbReference type="SAM" id="MobiDB-lite"/>
    </source>
</evidence>
<feature type="region of interest" description="Disordered" evidence="1">
    <location>
        <begin position="13"/>
        <end position="42"/>
    </location>
</feature>
<sequence>MEDRLRALFAEFRLGRSPSPTKPKQGESSERPTKKEEQATDLMQPRMRVDFPRWEEEDSRGWLSRAERYFRYHQTPEASMVDIAAIHIEEDVIQWYNWYKHTHGVPTWRSTKGLCWHCDEPWSHDHRCKKGRLLLIEPIEEPKLEDVALKPEKNTEEKLQPAARIFHASSGFANSQIMNVDDLIKLQHVTILIDTRSPNDLMNGKGK</sequence>
<organism evidence="2 3">
    <name type="scientific">Ensete ventricosum</name>
    <name type="common">Abyssinian banana</name>
    <name type="synonym">Musa ensete</name>
    <dbReference type="NCBI Taxonomy" id="4639"/>
    <lineage>
        <taxon>Eukaryota</taxon>
        <taxon>Viridiplantae</taxon>
        <taxon>Streptophyta</taxon>
        <taxon>Embryophyta</taxon>
        <taxon>Tracheophyta</taxon>
        <taxon>Spermatophyta</taxon>
        <taxon>Magnoliopsida</taxon>
        <taxon>Liliopsida</taxon>
        <taxon>Zingiberales</taxon>
        <taxon>Musaceae</taxon>
        <taxon>Ensete</taxon>
    </lineage>
</organism>
<accession>A0A427AZJ7</accession>
<gene>
    <name evidence="2" type="ORF">B296_00000082</name>
</gene>
<dbReference type="Proteomes" id="UP000287651">
    <property type="component" value="Unassembled WGS sequence"/>
</dbReference>
<dbReference type="EMBL" id="AMZH03000855">
    <property type="protein sequence ID" value="RRT81669.1"/>
    <property type="molecule type" value="Genomic_DNA"/>
</dbReference>
<proteinExistence type="predicted"/>
<name>A0A427AZJ7_ENSVE</name>
<protein>
    <submittedName>
        <fullName evidence="2">Uncharacterized protein</fullName>
    </submittedName>
</protein>
<dbReference type="AlphaFoldDB" id="A0A427AZJ7"/>
<feature type="compositionally biased region" description="Basic and acidic residues" evidence="1">
    <location>
        <begin position="24"/>
        <end position="38"/>
    </location>
</feature>
<comment type="caution">
    <text evidence="2">The sequence shown here is derived from an EMBL/GenBank/DDBJ whole genome shotgun (WGS) entry which is preliminary data.</text>
</comment>